<dbReference type="InterPro" id="IPR051222">
    <property type="entry name" value="PPR/CCM1_RNA-binding"/>
</dbReference>
<evidence type="ECO:0000256" key="4">
    <source>
        <dbReference type="SAM" id="SignalP"/>
    </source>
</evidence>
<feature type="region of interest" description="Disordered" evidence="3">
    <location>
        <begin position="217"/>
        <end position="262"/>
    </location>
</feature>
<feature type="compositionally biased region" description="Basic residues" evidence="3">
    <location>
        <begin position="241"/>
        <end position="252"/>
    </location>
</feature>
<dbReference type="PROSITE" id="PS51375">
    <property type="entry name" value="PPR"/>
    <property type="match status" value="8"/>
</dbReference>
<feature type="signal peptide" evidence="4">
    <location>
        <begin position="1"/>
        <end position="22"/>
    </location>
</feature>
<evidence type="ECO:0000256" key="2">
    <source>
        <dbReference type="PROSITE-ProRule" id="PRU00708"/>
    </source>
</evidence>
<feature type="repeat" description="PPR" evidence="2">
    <location>
        <begin position="996"/>
        <end position="1030"/>
    </location>
</feature>
<feature type="repeat" description="PPR" evidence="2">
    <location>
        <begin position="788"/>
        <end position="822"/>
    </location>
</feature>
<dbReference type="Gene3D" id="1.25.40.10">
    <property type="entry name" value="Tetratricopeptide repeat domain"/>
    <property type="match status" value="6"/>
</dbReference>
<name>D8LRQ1_ECTSI</name>
<feature type="compositionally biased region" description="Gly residues" evidence="3">
    <location>
        <begin position="1100"/>
        <end position="1115"/>
    </location>
</feature>
<dbReference type="OrthoDB" id="185373at2759"/>
<evidence type="ECO:0000313" key="6">
    <source>
        <dbReference type="Proteomes" id="UP000002630"/>
    </source>
</evidence>
<evidence type="ECO:0000256" key="1">
    <source>
        <dbReference type="ARBA" id="ARBA00022737"/>
    </source>
</evidence>
<dbReference type="PANTHER" id="PTHR47942">
    <property type="entry name" value="TETRATRICOPEPTIDE REPEAT (TPR)-LIKE SUPERFAMILY PROTEIN-RELATED"/>
    <property type="match status" value="1"/>
</dbReference>
<organism evidence="5 6">
    <name type="scientific">Ectocarpus siliculosus</name>
    <name type="common">Brown alga</name>
    <name type="synonym">Conferva siliculosa</name>
    <dbReference type="NCBI Taxonomy" id="2880"/>
    <lineage>
        <taxon>Eukaryota</taxon>
        <taxon>Sar</taxon>
        <taxon>Stramenopiles</taxon>
        <taxon>Ochrophyta</taxon>
        <taxon>PX clade</taxon>
        <taxon>Phaeophyceae</taxon>
        <taxon>Ectocarpales</taxon>
        <taxon>Ectocarpaceae</taxon>
        <taxon>Ectocarpus</taxon>
    </lineage>
</organism>
<feature type="region of interest" description="Disordered" evidence="3">
    <location>
        <begin position="603"/>
        <end position="628"/>
    </location>
</feature>
<feature type="repeat" description="PPR" evidence="2">
    <location>
        <begin position="683"/>
        <end position="717"/>
    </location>
</feature>
<dbReference type="Pfam" id="PF13812">
    <property type="entry name" value="PPR_3"/>
    <property type="match status" value="3"/>
</dbReference>
<dbReference type="STRING" id="2880.D8LRQ1"/>
<dbReference type="AlphaFoldDB" id="D8LRQ1"/>
<feature type="repeat" description="PPR" evidence="2">
    <location>
        <begin position="928"/>
        <end position="962"/>
    </location>
</feature>
<dbReference type="Proteomes" id="UP000002630">
    <property type="component" value="Linkage Group LG26"/>
</dbReference>
<feature type="region of interest" description="Disordered" evidence="3">
    <location>
        <begin position="1096"/>
        <end position="1118"/>
    </location>
</feature>
<dbReference type="PANTHER" id="PTHR47942:SF63">
    <property type="entry name" value="PENTATRICOPEPTIDE REPEAT-CONTAINING PROTEIN"/>
    <property type="match status" value="1"/>
</dbReference>
<feature type="repeat" description="PPR" evidence="2">
    <location>
        <begin position="823"/>
        <end position="857"/>
    </location>
</feature>
<dbReference type="NCBIfam" id="TIGR00756">
    <property type="entry name" value="PPR"/>
    <property type="match status" value="5"/>
</dbReference>
<reference evidence="5 6" key="1">
    <citation type="journal article" date="2010" name="Nature">
        <title>The Ectocarpus genome and the independent evolution of multicellularity in brown algae.</title>
        <authorList>
            <person name="Cock J.M."/>
            <person name="Sterck L."/>
            <person name="Rouze P."/>
            <person name="Scornet D."/>
            <person name="Allen A.E."/>
            <person name="Amoutzias G."/>
            <person name="Anthouard V."/>
            <person name="Artiguenave F."/>
            <person name="Aury J.M."/>
            <person name="Badger J.H."/>
            <person name="Beszteri B."/>
            <person name="Billiau K."/>
            <person name="Bonnet E."/>
            <person name="Bothwell J.H."/>
            <person name="Bowler C."/>
            <person name="Boyen C."/>
            <person name="Brownlee C."/>
            <person name="Carrano C.J."/>
            <person name="Charrier B."/>
            <person name="Cho G.Y."/>
            <person name="Coelho S.M."/>
            <person name="Collen J."/>
            <person name="Corre E."/>
            <person name="Da Silva C."/>
            <person name="Delage L."/>
            <person name="Delaroque N."/>
            <person name="Dittami S.M."/>
            <person name="Doulbeau S."/>
            <person name="Elias M."/>
            <person name="Farnham G."/>
            <person name="Gachon C.M."/>
            <person name="Gschloessl B."/>
            <person name="Heesch S."/>
            <person name="Jabbari K."/>
            <person name="Jubin C."/>
            <person name="Kawai H."/>
            <person name="Kimura K."/>
            <person name="Kloareg B."/>
            <person name="Kupper F.C."/>
            <person name="Lang D."/>
            <person name="Le Bail A."/>
            <person name="Leblanc C."/>
            <person name="Lerouge P."/>
            <person name="Lohr M."/>
            <person name="Lopez P.J."/>
            <person name="Martens C."/>
            <person name="Maumus F."/>
            <person name="Michel G."/>
            <person name="Miranda-Saavedra D."/>
            <person name="Morales J."/>
            <person name="Moreau H."/>
            <person name="Motomura T."/>
            <person name="Nagasato C."/>
            <person name="Napoli C.A."/>
            <person name="Nelson D.R."/>
            <person name="Nyvall-Collen P."/>
            <person name="Peters A.F."/>
            <person name="Pommier C."/>
            <person name="Potin P."/>
            <person name="Poulain J."/>
            <person name="Quesneville H."/>
            <person name="Read B."/>
            <person name="Rensing S.A."/>
            <person name="Ritter A."/>
            <person name="Rousvoal S."/>
            <person name="Samanta M."/>
            <person name="Samson G."/>
            <person name="Schroeder D.C."/>
            <person name="Segurens B."/>
            <person name="Strittmatter M."/>
            <person name="Tonon T."/>
            <person name="Tregear J.W."/>
            <person name="Valentin K."/>
            <person name="von Dassow P."/>
            <person name="Yamagishi T."/>
            <person name="Van de Peer Y."/>
            <person name="Wincker P."/>
        </authorList>
    </citation>
    <scope>NUCLEOTIDE SEQUENCE [LARGE SCALE GENOMIC DNA]</scope>
    <source>
        <strain evidence="6">Ec32 / CCAP1310/4</strain>
    </source>
</reference>
<protein>
    <recommendedName>
        <fullName evidence="7">Pentacotripeptide-repeat region of PRORP domain-containing protein</fullName>
    </recommendedName>
</protein>
<dbReference type="InParanoid" id="D8LRQ1"/>
<proteinExistence type="predicted"/>
<feature type="compositionally biased region" description="Acidic residues" evidence="3">
    <location>
        <begin position="220"/>
        <end position="231"/>
    </location>
</feature>
<feature type="non-terminal residue" evidence="5">
    <location>
        <position position="1130"/>
    </location>
</feature>
<feature type="repeat" description="PPR" evidence="2">
    <location>
        <begin position="753"/>
        <end position="787"/>
    </location>
</feature>
<dbReference type="InterPro" id="IPR002885">
    <property type="entry name" value="PPR_rpt"/>
</dbReference>
<feature type="repeat" description="PPR" evidence="2">
    <location>
        <begin position="718"/>
        <end position="752"/>
    </location>
</feature>
<feature type="compositionally biased region" description="Acidic residues" evidence="3">
    <location>
        <begin position="110"/>
        <end position="123"/>
    </location>
</feature>
<dbReference type="Pfam" id="PF13041">
    <property type="entry name" value="PPR_2"/>
    <property type="match status" value="1"/>
</dbReference>
<dbReference type="EMBL" id="FN648916">
    <property type="protein sequence ID" value="CBN77812.2"/>
    <property type="molecule type" value="Genomic_DNA"/>
</dbReference>
<dbReference type="eggNOG" id="KOG4197">
    <property type="taxonomic scope" value="Eukaryota"/>
</dbReference>
<evidence type="ECO:0000256" key="3">
    <source>
        <dbReference type="SAM" id="MobiDB-lite"/>
    </source>
</evidence>
<evidence type="ECO:0008006" key="7">
    <source>
        <dbReference type="Google" id="ProtNLM"/>
    </source>
</evidence>
<feature type="repeat" description="PPR" evidence="2">
    <location>
        <begin position="858"/>
        <end position="892"/>
    </location>
</feature>
<evidence type="ECO:0000313" key="5">
    <source>
        <dbReference type="EMBL" id="CBN77812.2"/>
    </source>
</evidence>
<keyword evidence="4" id="KW-0732">Signal</keyword>
<keyword evidence="6" id="KW-1185">Reference proteome</keyword>
<dbReference type="EMBL" id="FN649751">
    <property type="protein sequence ID" value="CBN77812.2"/>
    <property type="molecule type" value="Genomic_DNA"/>
</dbReference>
<feature type="compositionally biased region" description="Basic and acidic residues" evidence="3">
    <location>
        <begin position="603"/>
        <end position="617"/>
    </location>
</feature>
<sequence>MSRACTLLACGVSLQSWVCTDGFAGNAWRSSPSGNKAEKTATHTCVAAPPAEAATAGWQQRRPAARVLASRSSCRRVSGATIACSRTESASTLQVQENGGGDTQQLGDAPWEDGEGAAADEIEAAGAGGASTPSGTDEEDRSKRRKRKPVTANGGRNKLFDLLNDLEGGGGGGLEAIELLGVEKTAHGVGGSSSSMLLEGAAGQEHVVDHVALPPQHQMEEEEEGEEEGAEQELLSEPRKKSAGRKFSRRQGRVPPLTRSQSEEWRVLPMAERIQEIRHSKMKKKDPMKEEKCMEVMQMLDKVKEEHGERGLGLTFIYSLGMRTCLDFGQPEKVIALFSELKTFKESPPNRQAFEAASIAHSQLKQGDAAMEVILEMKESGWLPTERAYKTLLETIRGTEGASAVANRVIQLYVEDEDPEGGGAGLLPTSMDLCHQYLMVLAWANEWEQALEFFFKLVERGQPHPDQNCYNAALHALNRSERWEETIRVMEAFRSHVRLMQHQQLEAPKPMRSLFLSALSTLLRVAKRTEGVEGYDEQESEAAMDEAIKVWKELKASGMYEGISPYSAGRLLHPLFNACDKHAKYWPTALEVFDLMESYEYSPDKSDDRWRDEEKASGWRGGDGGISADERMAKEEDRTAPTAGEYRSMLHILSHSRDAERGANWERSMELLREAQENELPISESSFQTVMTDLGFAGEVDLAFSIYDDMRMAGIPPSLDTYNRLLGVCEKNKEWDRAFKILDEMSELAIKPDIVSFGAAISACGKGLEWRRALALLVRMQHDGIEPNLQCFNNVIHGLGLAGEWKRAEAMMEVIHKTGLVPDSYTYNSMAMAYASAGESDMALDVLDTMEKNGVQPDKVTYGTLMKACDGEGAFSIMRSLMDEMEQRGIPMTVHHYTTCIDAANRMEGTGMGWELWRQMGVKGVEPNNYAYSAIITTAAIDRDVRTALRLLEEMKTKGISIDVVSYTSAICACGPDWLLALDVLEEMDKDGVAPNLLSFTAAMGACFKGEEPREVINVFNRMKAAGVAPDLRAYNLAIMAHDADENHYGRASLEAELTEAGLSLQDKEWETAWVPPPDLGGAFSEIGEPGYDVGPPRKAGGGRWGDQGSGGGSSYGQFEDYEGGGIFIF</sequence>
<feature type="compositionally biased region" description="Polar residues" evidence="3">
    <location>
        <begin position="88"/>
        <end position="97"/>
    </location>
</feature>
<dbReference type="InterPro" id="IPR011990">
    <property type="entry name" value="TPR-like_helical_dom_sf"/>
</dbReference>
<feature type="chain" id="PRO_5003117432" description="Pentacotripeptide-repeat region of PRORP domain-containing protein" evidence="4">
    <location>
        <begin position="23"/>
        <end position="1130"/>
    </location>
</feature>
<gene>
    <name evidence="5" type="ORF">Esi_0069_0105</name>
</gene>
<feature type="region of interest" description="Disordered" evidence="3">
    <location>
        <begin position="88"/>
        <end position="156"/>
    </location>
</feature>
<keyword evidence="1" id="KW-0677">Repeat</keyword>
<accession>D8LRQ1</accession>